<reference evidence="2" key="1">
    <citation type="journal article" date="2023" name="IMA Fungus">
        <title>Comparative genomic study of the Penicillium genus elucidates a diverse pangenome and 15 lateral gene transfer events.</title>
        <authorList>
            <person name="Petersen C."/>
            <person name="Sorensen T."/>
            <person name="Nielsen M.R."/>
            <person name="Sondergaard T.E."/>
            <person name="Sorensen J.L."/>
            <person name="Fitzpatrick D.A."/>
            <person name="Frisvad J.C."/>
            <person name="Nielsen K.L."/>
        </authorList>
    </citation>
    <scope>NUCLEOTIDE SEQUENCE</scope>
    <source>
        <strain evidence="2">IBT 17514</strain>
    </source>
</reference>
<dbReference type="Proteomes" id="UP001215712">
    <property type="component" value="Unassembled WGS sequence"/>
</dbReference>
<dbReference type="PANTHER" id="PTHR37014:SF9">
    <property type="entry name" value="CONSERVED HISTIDINE-RICH PROTEIN (AFU_ORTHOLOGUE AFUA_1G11910)"/>
    <property type="match status" value="1"/>
</dbReference>
<gene>
    <name evidence="2" type="ORF">N7493_005633</name>
</gene>
<evidence type="ECO:0000313" key="3">
    <source>
        <dbReference type="Proteomes" id="UP001215712"/>
    </source>
</evidence>
<organism evidence="2 3">
    <name type="scientific">Penicillium malachiteum</name>
    <dbReference type="NCBI Taxonomy" id="1324776"/>
    <lineage>
        <taxon>Eukaryota</taxon>
        <taxon>Fungi</taxon>
        <taxon>Dikarya</taxon>
        <taxon>Ascomycota</taxon>
        <taxon>Pezizomycotina</taxon>
        <taxon>Eurotiomycetes</taxon>
        <taxon>Eurotiomycetidae</taxon>
        <taxon>Eurotiales</taxon>
        <taxon>Aspergillaceae</taxon>
        <taxon>Penicillium</taxon>
    </lineage>
</organism>
<evidence type="ECO:0008006" key="4">
    <source>
        <dbReference type="Google" id="ProtNLM"/>
    </source>
</evidence>
<dbReference type="AlphaFoldDB" id="A0AAD6MWR5"/>
<name>A0AAD6MWR5_9EURO</name>
<protein>
    <recommendedName>
        <fullName evidence="4">Glycine zipper 2TM domain-containing protein</fullName>
    </recommendedName>
</protein>
<evidence type="ECO:0000313" key="2">
    <source>
        <dbReference type="EMBL" id="KAJ5727813.1"/>
    </source>
</evidence>
<accession>A0AAD6MWR5</accession>
<feature type="compositionally biased region" description="Low complexity" evidence="1">
    <location>
        <begin position="163"/>
        <end position="177"/>
    </location>
</feature>
<sequence length="246" mass="26984">MADPYNPYTQYATPTPGGVGYYPPEEQAHQPAYGYQQQPYTGENYENAGQQQVPPNYYDSQPQSSSYHLAPEAYQNNASERSYTPNGHPDYLGPVSGTGIPQGDKAPENLGYYGGHPADQPRYSPIPSPQPPSVQVSGAPEHPQYDEDGRPLDEAVDGETDRGLGSSLAGGAAGYYLGHKKDHGLLGAIGGAIVANFVEHKVKDHRASETSSESRHDGHSHHGHHHHHHHEHRSRSHSRHREDDDY</sequence>
<feature type="region of interest" description="Disordered" evidence="1">
    <location>
        <begin position="202"/>
        <end position="246"/>
    </location>
</feature>
<dbReference type="EMBL" id="JAQJAN010000006">
    <property type="protein sequence ID" value="KAJ5727813.1"/>
    <property type="molecule type" value="Genomic_DNA"/>
</dbReference>
<reference evidence="2" key="2">
    <citation type="submission" date="2023-01" db="EMBL/GenBank/DDBJ databases">
        <authorList>
            <person name="Petersen C."/>
        </authorList>
    </citation>
    <scope>NUCLEOTIDE SEQUENCE</scope>
    <source>
        <strain evidence="2">IBT 17514</strain>
    </source>
</reference>
<feature type="compositionally biased region" description="Low complexity" evidence="1">
    <location>
        <begin position="13"/>
        <end position="24"/>
    </location>
</feature>
<feature type="compositionally biased region" description="Basic residues" evidence="1">
    <location>
        <begin position="218"/>
        <end position="239"/>
    </location>
</feature>
<feature type="compositionally biased region" description="Polar residues" evidence="1">
    <location>
        <begin position="74"/>
        <end position="85"/>
    </location>
</feature>
<keyword evidence="3" id="KW-1185">Reference proteome</keyword>
<feature type="compositionally biased region" description="Polar residues" evidence="1">
    <location>
        <begin position="47"/>
        <end position="67"/>
    </location>
</feature>
<proteinExistence type="predicted"/>
<evidence type="ECO:0000256" key="1">
    <source>
        <dbReference type="SAM" id="MobiDB-lite"/>
    </source>
</evidence>
<comment type="caution">
    <text evidence="2">The sequence shown here is derived from an EMBL/GenBank/DDBJ whole genome shotgun (WGS) entry which is preliminary data.</text>
</comment>
<dbReference type="PANTHER" id="PTHR37014">
    <property type="entry name" value="EXPRESSION LETHALITY PROTEIN HEL10, PUTATIVE (AFU_ORTHOLOGUE AFUA_1G06580)-RELATED"/>
    <property type="match status" value="1"/>
</dbReference>
<feature type="region of interest" description="Disordered" evidence="1">
    <location>
        <begin position="1"/>
        <end position="177"/>
    </location>
</feature>
<feature type="compositionally biased region" description="Basic and acidic residues" evidence="1">
    <location>
        <begin position="143"/>
        <end position="153"/>
    </location>
</feature>
<feature type="compositionally biased region" description="Basic and acidic residues" evidence="1">
    <location>
        <begin position="202"/>
        <end position="217"/>
    </location>
</feature>